<dbReference type="Proteomes" id="UP000523079">
    <property type="component" value="Unassembled WGS sequence"/>
</dbReference>
<feature type="domain" description="Flavin reductase like" evidence="1">
    <location>
        <begin position="23"/>
        <end position="170"/>
    </location>
</feature>
<dbReference type="SMART" id="SM00903">
    <property type="entry name" value="Flavin_Reduct"/>
    <property type="match status" value="1"/>
</dbReference>
<organism evidence="2 3">
    <name type="scientific">Microlunatus kandeliicorticis</name>
    <dbReference type="NCBI Taxonomy" id="1759536"/>
    <lineage>
        <taxon>Bacteria</taxon>
        <taxon>Bacillati</taxon>
        <taxon>Actinomycetota</taxon>
        <taxon>Actinomycetes</taxon>
        <taxon>Propionibacteriales</taxon>
        <taxon>Propionibacteriaceae</taxon>
        <taxon>Microlunatus</taxon>
    </lineage>
</organism>
<dbReference type="EMBL" id="JACGWT010000004">
    <property type="protein sequence ID" value="MBA8795313.1"/>
    <property type="molecule type" value="Genomic_DNA"/>
</dbReference>
<protein>
    <recommendedName>
        <fullName evidence="1">Flavin reductase like domain-containing protein</fullName>
    </recommendedName>
</protein>
<evidence type="ECO:0000259" key="1">
    <source>
        <dbReference type="SMART" id="SM00903"/>
    </source>
</evidence>
<dbReference type="GO" id="GO:0016646">
    <property type="term" value="F:oxidoreductase activity, acting on the CH-NH group of donors, NAD or NADP as acceptor"/>
    <property type="evidence" value="ECO:0007669"/>
    <property type="project" value="UniProtKB-ARBA"/>
</dbReference>
<accession>A0A7W3P6U1</accession>
<dbReference type="AlphaFoldDB" id="A0A7W3P6U1"/>
<dbReference type="InterPro" id="IPR002563">
    <property type="entry name" value="Flavin_Rdtase-like_dom"/>
</dbReference>
<proteinExistence type="predicted"/>
<name>A0A7W3P6U1_9ACTN</name>
<dbReference type="Pfam" id="PF01613">
    <property type="entry name" value="Flavin_Reduct"/>
    <property type="match status" value="1"/>
</dbReference>
<dbReference type="SUPFAM" id="SSF50475">
    <property type="entry name" value="FMN-binding split barrel"/>
    <property type="match status" value="1"/>
</dbReference>
<gene>
    <name evidence="2" type="ORF">FHX74_002941</name>
</gene>
<dbReference type="GO" id="GO:0010181">
    <property type="term" value="F:FMN binding"/>
    <property type="evidence" value="ECO:0007669"/>
    <property type="project" value="InterPro"/>
</dbReference>
<reference evidence="2 3" key="1">
    <citation type="submission" date="2020-07" db="EMBL/GenBank/DDBJ databases">
        <title>Sequencing the genomes of 1000 actinobacteria strains.</title>
        <authorList>
            <person name="Klenk H.-P."/>
        </authorList>
    </citation>
    <scope>NUCLEOTIDE SEQUENCE [LARGE SCALE GENOMIC DNA]</scope>
    <source>
        <strain evidence="2 3">DSM 100723</strain>
    </source>
</reference>
<dbReference type="Gene3D" id="2.30.110.10">
    <property type="entry name" value="Electron Transport, Fmn-binding Protein, Chain A"/>
    <property type="match status" value="1"/>
</dbReference>
<keyword evidence="3" id="KW-1185">Reference proteome</keyword>
<comment type="caution">
    <text evidence="2">The sequence shown here is derived from an EMBL/GenBank/DDBJ whole genome shotgun (WGS) entry which is preliminary data.</text>
</comment>
<sequence>MTIHSEHPFADPDPARNPLRRIRGRLVAPVTVWATGRGADRAGLTVSSVLVADGDPGEVVGLVDGDSELADALEPDGLLAVSVLDHRHRAVADVFAGLAPSPGGIFRTGDWTDGAWGPVLDDVAWIGVRLPATAPDRAGWALLVRGRIEQLGLGPDGVEPLGWYRGGYRHLTD</sequence>
<evidence type="ECO:0000313" key="2">
    <source>
        <dbReference type="EMBL" id="MBA8795313.1"/>
    </source>
</evidence>
<dbReference type="InterPro" id="IPR012349">
    <property type="entry name" value="Split_barrel_FMN-bd"/>
</dbReference>
<dbReference type="RefSeq" id="WP_182560879.1">
    <property type="nucleotide sequence ID" value="NZ_JACGWT010000004.1"/>
</dbReference>
<evidence type="ECO:0000313" key="3">
    <source>
        <dbReference type="Proteomes" id="UP000523079"/>
    </source>
</evidence>